<accession>A0A926SAR1</accession>
<evidence type="ECO:0000259" key="1">
    <source>
        <dbReference type="Pfam" id="PF13817"/>
    </source>
</evidence>
<name>A0A926SAR1_9HYPH</name>
<dbReference type="AlphaFoldDB" id="A0A926SAR1"/>
<dbReference type="EMBL" id="JABFCZ010000057">
    <property type="protein sequence ID" value="MBD1549729.1"/>
    <property type="molecule type" value="Genomic_DNA"/>
</dbReference>
<organism evidence="2 3">
    <name type="scientific">Roseibium aggregatum</name>
    <dbReference type="NCBI Taxonomy" id="187304"/>
    <lineage>
        <taxon>Bacteria</taxon>
        <taxon>Pseudomonadati</taxon>
        <taxon>Pseudomonadota</taxon>
        <taxon>Alphaproteobacteria</taxon>
        <taxon>Hyphomicrobiales</taxon>
        <taxon>Stappiaceae</taxon>
        <taxon>Roseibium</taxon>
    </lineage>
</organism>
<dbReference type="RefSeq" id="WP_190294408.1">
    <property type="nucleotide sequence ID" value="NZ_JABFCZ010000057.1"/>
</dbReference>
<dbReference type="Proteomes" id="UP000598467">
    <property type="component" value="Unassembled WGS sequence"/>
</dbReference>
<dbReference type="Pfam" id="PF13817">
    <property type="entry name" value="DDE_Tnp_IS66_C"/>
    <property type="match status" value="1"/>
</dbReference>
<proteinExistence type="predicted"/>
<reference evidence="2" key="1">
    <citation type="submission" date="2020-05" db="EMBL/GenBank/DDBJ databases">
        <title>Identification of trans-AT polyketide cluster in two marine bacteria, producers of a novel glutaramide-containing polyketide sesbanimide D and analogs.</title>
        <authorList>
            <person name="Kacar D."/>
            <person name="Rodriguez P."/>
            <person name="Canedo L."/>
            <person name="Gonzalez E."/>
            <person name="Galan B."/>
            <person name="De La Calle F."/>
            <person name="Garcia J.L."/>
        </authorList>
    </citation>
    <scope>NUCLEOTIDE SEQUENCE</scope>
    <source>
        <strain evidence="2">PHM038</strain>
    </source>
</reference>
<protein>
    <submittedName>
        <fullName evidence="2">Transposase domain-containing protein</fullName>
    </submittedName>
</protein>
<sequence length="58" mass="6249">GADRAAFMVTLLNTAKLNDVDPQAWLADVLARIAETPVSQVEGLLPWNWKAKSARSAA</sequence>
<feature type="non-terminal residue" evidence="2">
    <location>
        <position position="1"/>
    </location>
</feature>
<evidence type="ECO:0000313" key="3">
    <source>
        <dbReference type="Proteomes" id="UP000598467"/>
    </source>
</evidence>
<gene>
    <name evidence="2" type="ORF">HK439_26045</name>
</gene>
<feature type="domain" description="Transposase IS66 C-terminal" evidence="1">
    <location>
        <begin position="10"/>
        <end position="47"/>
    </location>
</feature>
<dbReference type="InterPro" id="IPR039552">
    <property type="entry name" value="IS66_C"/>
</dbReference>
<evidence type="ECO:0000313" key="2">
    <source>
        <dbReference type="EMBL" id="MBD1549729.1"/>
    </source>
</evidence>
<comment type="caution">
    <text evidence="2">The sequence shown here is derived from an EMBL/GenBank/DDBJ whole genome shotgun (WGS) entry which is preliminary data.</text>
</comment>